<keyword evidence="4" id="KW-1185">Reference proteome</keyword>
<gene>
    <name evidence="3" type="ORF">Q9291_03075</name>
</gene>
<evidence type="ECO:0000313" key="3">
    <source>
        <dbReference type="EMBL" id="MDP8566825.1"/>
    </source>
</evidence>
<comment type="caution">
    <text evidence="3">The sequence shown here is derived from an EMBL/GenBank/DDBJ whole genome shotgun (WGS) entry which is preliminary data.</text>
</comment>
<dbReference type="Proteomes" id="UP001225906">
    <property type="component" value="Unassembled WGS sequence"/>
</dbReference>
<keyword evidence="1" id="KW-0732">Signal</keyword>
<feature type="domain" description="Ice-binding protein C-terminal" evidence="2">
    <location>
        <begin position="48"/>
        <end position="70"/>
    </location>
</feature>
<evidence type="ECO:0000256" key="1">
    <source>
        <dbReference type="SAM" id="SignalP"/>
    </source>
</evidence>
<dbReference type="InterPro" id="IPR013424">
    <property type="entry name" value="Ice-binding_C"/>
</dbReference>
<accession>A0ABT9JQH9</accession>
<dbReference type="RefSeq" id="WP_306388529.1">
    <property type="nucleotide sequence ID" value="NZ_JAVCAP010000004.1"/>
</dbReference>
<sequence>MFIKLLVSALLLIQTSSFAATATMFNTDPLMATDYRSTHADTAKPVAEPETEEMILMGLSLMGVIAFRRKVNA</sequence>
<proteinExistence type="predicted"/>
<name>A0ABT9JQH9_9PROT</name>
<feature type="chain" id="PRO_5045330295" evidence="1">
    <location>
        <begin position="20"/>
        <end position="73"/>
    </location>
</feature>
<reference evidence="4" key="1">
    <citation type="journal article" date="2019" name="Int. J. Syst. Evol. Microbiol.">
        <title>The Global Catalogue of Microorganisms (GCM) 10K type strain sequencing project: providing services to taxonomists for standard genome sequencing and annotation.</title>
        <authorList>
            <consortium name="The Broad Institute Genomics Platform"/>
            <consortium name="The Broad Institute Genome Sequencing Center for Infectious Disease"/>
            <person name="Wu L."/>
            <person name="Ma J."/>
        </authorList>
    </citation>
    <scope>NUCLEOTIDE SEQUENCE [LARGE SCALE GENOMIC DNA]</scope>
    <source>
        <strain evidence="4">VKM B-3159</strain>
    </source>
</reference>
<protein>
    <submittedName>
        <fullName evidence="3">PEP-CTERM sorting domain-containing protein</fullName>
    </submittedName>
</protein>
<dbReference type="Pfam" id="PF07589">
    <property type="entry name" value="PEP-CTERM"/>
    <property type="match status" value="1"/>
</dbReference>
<evidence type="ECO:0000313" key="4">
    <source>
        <dbReference type="Proteomes" id="UP001225906"/>
    </source>
</evidence>
<evidence type="ECO:0000259" key="2">
    <source>
        <dbReference type="Pfam" id="PF07589"/>
    </source>
</evidence>
<organism evidence="3 4">
    <name type="scientific">Methylophilus aquaticus</name>
    <dbReference type="NCBI Taxonomy" id="1971610"/>
    <lineage>
        <taxon>Bacteria</taxon>
        <taxon>Pseudomonadati</taxon>
        <taxon>Pseudomonadota</taxon>
        <taxon>Betaproteobacteria</taxon>
        <taxon>Nitrosomonadales</taxon>
        <taxon>Methylophilaceae</taxon>
        <taxon>Methylophilus</taxon>
    </lineage>
</organism>
<feature type="signal peptide" evidence="1">
    <location>
        <begin position="1"/>
        <end position="19"/>
    </location>
</feature>
<dbReference type="EMBL" id="JAVCAP010000004">
    <property type="protein sequence ID" value="MDP8566825.1"/>
    <property type="molecule type" value="Genomic_DNA"/>
</dbReference>